<evidence type="ECO:0000313" key="1">
    <source>
        <dbReference type="EMBL" id="QKX48281.1"/>
    </source>
</evidence>
<geneLocation type="chloroplast" evidence="1"/>
<dbReference type="AlphaFoldDB" id="A0A7D4XNI2"/>
<gene>
    <name evidence="1" type="primary">ycf1</name>
</gene>
<reference evidence="1" key="1">
    <citation type="journal article" date="2019" name="Mitochondrial DNA Part B Resour">
        <title>Complete chloroplast genome sequence of Mirabilis himalaica (Nyctaginaceae).</title>
        <authorList>
            <person name="Wang S."/>
            <person name="Cai C."/>
            <person name="Ma H."/>
            <person name="Li J."/>
        </authorList>
    </citation>
    <scope>NUCLEOTIDE SEQUENCE</scope>
    <source>
        <strain evidence="1">LD06</strain>
        <strain evidence="2">XIA9</strain>
    </source>
</reference>
<dbReference type="EMBL" id="MN548767">
    <property type="protein sequence ID" value="QKX48281.1"/>
    <property type="molecule type" value="Genomic_DNA"/>
</dbReference>
<keyword evidence="1" id="KW-0150">Chloroplast</keyword>
<sequence length="273" mass="33037">MEEGYTESDIKKPIKKKQDKDKSSTEVELYSFLKRYFLFQLKWNNSFKQKLIKNIQIYSFLLKVKNPREITISSIEKSEMNLNIMRIPTDFAIKELMKKGIFIIEPIRLSIKENGQFILYQTINISLVHKSKRQNNQKRYNENVAKNNLYELVPRYQKIMKSRDKNYYDLLAPENILSPRCRRKLRILICFHSRNNNGLNKKPVFCNRTGIKNCSQFFDESTDFYRNKNQLIKLKFFLWPNYRLEDLACMNRYWFDTNNGSRFSILRIHMYPR</sequence>
<name>A0A7D4XNI2_9CARY</name>
<protein>
    <submittedName>
        <fullName evidence="1">Ycf1</fullName>
    </submittedName>
</protein>
<dbReference type="EMBL" id="MN548769">
    <property type="protein sequence ID" value="QKX48447.1"/>
    <property type="molecule type" value="Genomic_DNA"/>
</dbReference>
<evidence type="ECO:0000313" key="2">
    <source>
        <dbReference type="EMBL" id="QKX48447.1"/>
    </source>
</evidence>
<accession>A0A7D4XNI2</accession>
<proteinExistence type="predicted"/>
<organism evidence="1">
    <name type="scientific">Mirabilis himalaica</name>
    <dbReference type="NCBI Taxonomy" id="482968"/>
    <lineage>
        <taxon>Eukaryota</taxon>
        <taxon>Viridiplantae</taxon>
        <taxon>Streptophyta</taxon>
        <taxon>Embryophyta</taxon>
        <taxon>Tracheophyta</taxon>
        <taxon>Spermatophyta</taxon>
        <taxon>Magnoliopsida</taxon>
        <taxon>eudicotyledons</taxon>
        <taxon>Gunneridae</taxon>
        <taxon>Pentapetalae</taxon>
        <taxon>Caryophyllales</taxon>
        <taxon>Nyctaginaceae</taxon>
        <taxon>Mirabilis</taxon>
    </lineage>
</organism>
<keyword evidence="1" id="KW-0934">Plastid</keyword>